<dbReference type="PANTHER" id="PTHR43498">
    <property type="entry name" value="FERREDOXIN:COB-COM HETERODISULFIDE REDUCTASE SUBUNIT A"/>
    <property type="match status" value="1"/>
</dbReference>
<comment type="similarity">
    <text evidence="2">Belongs to the HdrA family.</text>
</comment>
<accession>A0A1M6T7J3</accession>
<feature type="domain" description="4Fe-4S ferredoxin-type" evidence="9">
    <location>
        <begin position="625"/>
        <end position="649"/>
    </location>
</feature>
<feature type="domain" description="4Fe-4S ferredoxin-type" evidence="9">
    <location>
        <begin position="244"/>
        <end position="273"/>
    </location>
</feature>
<protein>
    <submittedName>
        <fullName evidence="10">Heterodisulfide reductase subunit A</fullName>
    </submittedName>
</protein>
<keyword evidence="3" id="KW-0004">4Fe-4S</keyword>
<dbReference type="OrthoDB" id="9766627at2"/>
<keyword evidence="8" id="KW-0411">Iron-sulfur</keyword>
<organism evidence="10 11">
    <name type="scientific">Desulfatibacillum alkenivorans DSM 16219</name>
    <dbReference type="NCBI Taxonomy" id="1121393"/>
    <lineage>
        <taxon>Bacteria</taxon>
        <taxon>Pseudomonadati</taxon>
        <taxon>Thermodesulfobacteriota</taxon>
        <taxon>Desulfobacteria</taxon>
        <taxon>Desulfobacterales</taxon>
        <taxon>Desulfatibacillaceae</taxon>
        <taxon>Desulfatibacillum</taxon>
    </lineage>
</organism>
<keyword evidence="5" id="KW-0285">Flavoprotein</keyword>
<gene>
    <name evidence="10" type="ORF">SAMN02745216_03626</name>
</gene>
<sequence>MAEPKIGIWICNCKGQVSNFLDTALLEQEAAKLPYTVFAARKDILCSKAEMANLKQEIKDSGVDRVLFAGCSARTSLRFPEEFITLTLDQCGINKAMYEVANIREQCAWLHEPGPAAEAKALDEIRMAHARLSLDRESLPDVLISDKALVVGGGPAGLAAAKDLAGVGKQVDIVERGTFLGGRLCQISLLFQTENWDGKCVSMCVGPVQASGAIMNPLIGVHTQARVSHIEKEDGNFLATVEAAPNYVDEDKCVSCGECARVCPEFAVSSYDEGLFSRKAIDKDFARAVPDKYNILEQYCTKCGECEKICPTQAINLNAQPEKFQDTYGAVFLGTGFDAATVHNRPELGYASPDVVTGMEFERLLEHGVKKPSDGETPEHIVFVLCAGSRATRDKEGLGAPHCSKTCCGITMKQALRVAQGMMETEVTIIYYYDIRTYERTFESMYDTVRKMGIEFVKGNIDSITAGGQGGLSIALDQLDDQAESSGGEHVFEDGKLTIDADMVVLASAQLPQKDPDNLVTQLQMRMDEAGFPIENQPRIFRPTESLVDRVYVIGAASGPKVVQQAVEQGHAAAMTALPYFLKGKKEIGKFASQIDPQYCISCRICETVCPHGAIKFTAEGMVCDPAFCQACGFCAAACPTHAAALVNFSDQQILDQTNVAFQGVNNGDPKILALLCYWCSYAAADLASVNGLKAPPNFRSIRIRCSSSVNTALIMEMFKQGVDGILVGGCPPKGCHHINGNYLTDKRTALMHKLMEQLGISTTRLRFDYIGVSNYQLFVDTIADMDKKLRDLGPNPAGRNLNR</sequence>
<keyword evidence="5" id="KW-0274">FAD</keyword>
<dbReference type="Gene3D" id="3.50.50.60">
    <property type="entry name" value="FAD/NAD(P)-binding domain"/>
    <property type="match status" value="1"/>
</dbReference>
<evidence type="ECO:0000313" key="10">
    <source>
        <dbReference type="EMBL" id="SHK52945.1"/>
    </source>
</evidence>
<evidence type="ECO:0000256" key="2">
    <source>
        <dbReference type="ARBA" id="ARBA00006561"/>
    </source>
</evidence>
<comment type="cofactor">
    <cofactor evidence="1">
        <name>FAD</name>
        <dbReference type="ChEBI" id="CHEBI:57692"/>
    </cofactor>
</comment>
<dbReference type="Pfam" id="PF02662">
    <property type="entry name" value="FlpD"/>
    <property type="match status" value="1"/>
</dbReference>
<dbReference type="Gene3D" id="3.30.70.20">
    <property type="match status" value="3"/>
</dbReference>
<dbReference type="InterPro" id="IPR017900">
    <property type="entry name" value="4Fe4S_Fe_S_CS"/>
</dbReference>
<keyword evidence="7" id="KW-0408">Iron</keyword>
<dbReference type="AlphaFoldDB" id="A0A1M6T7J3"/>
<dbReference type="InterPro" id="IPR036188">
    <property type="entry name" value="FAD/NAD-bd_sf"/>
</dbReference>
<evidence type="ECO:0000256" key="5">
    <source>
        <dbReference type="ARBA" id="ARBA00022827"/>
    </source>
</evidence>
<evidence type="ECO:0000313" key="11">
    <source>
        <dbReference type="Proteomes" id="UP000183994"/>
    </source>
</evidence>
<evidence type="ECO:0000256" key="4">
    <source>
        <dbReference type="ARBA" id="ARBA00022723"/>
    </source>
</evidence>
<proteinExistence type="inferred from homology"/>
<dbReference type="GO" id="GO:0016491">
    <property type="term" value="F:oxidoreductase activity"/>
    <property type="evidence" value="ECO:0007669"/>
    <property type="project" value="UniProtKB-KW"/>
</dbReference>
<feature type="domain" description="4Fe-4S ferredoxin-type" evidence="9">
    <location>
        <begin position="291"/>
        <end position="320"/>
    </location>
</feature>
<dbReference type="SUPFAM" id="SSF54862">
    <property type="entry name" value="4Fe-4S ferredoxins"/>
    <property type="match status" value="2"/>
</dbReference>
<feature type="domain" description="4Fe-4S ferredoxin-type" evidence="9">
    <location>
        <begin position="591"/>
        <end position="620"/>
    </location>
</feature>
<evidence type="ECO:0000256" key="7">
    <source>
        <dbReference type="ARBA" id="ARBA00023004"/>
    </source>
</evidence>
<name>A0A1M6T7J3_9BACT</name>
<dbReference type="STRING" id="1121393.SAMN02745216_03626"/>
<evidence type="ECO:0000256" key="6">
    <source>
        <dbReference type="ARBA" id="ARBA00023002"/>
    </source>
</evidence>
<evidence type="ECO:0000256" key="3">
    <source>
        <dbReference type="ARBA" id="ARBA00022485"/>
    </source>
</evidence>
<reference evidence="11" key="1">
    <citation type="submission" date="2016-11" db="EMBL/GenBank/DDBJ databases">
        <authorList>
            <person name="Varghese N."/>
            <person name="Submissions S."/>
        </authorList>
    </citation>
    <scope>NUCLEOTIDE SEQUENCE [LARGE SCALE GENOMIC DNA]</scope>
    <source>
        <strain evidence="11">DSM 16219</strain>
    </source>
</reference>
<evidence type="ECO:0000259" key="9">
    <source>
        <dbReference type="PROSITE" id="PS51379"/>
    </source>
</evidence>
<dbReference type="GO" id="GO:0051539">
    <property type="term" value="F:4 iron, 4 sulfur cluster binding"/>
    <property type="evidence" value="ECO:0007669"/>
    <property type="project" value="UniProtKB-KW"/>
</dbReference>
<dbReference type="PROSITE" id="PS00198">
    <property type="entry name" value="4FE4S_FER_1"/>
    <property type="match status" value="3"/>
</dbReference>
<dbReference type="Pfam" id="PF13183">
    <property type="entry name" value="Fer4_8"/>
    <property type="match status" value="1"/>
</dbReference>
<dbReference type="PROSITE" id="PS51379">
    <property type="entry name" value="4FE4S_FER_2"/>
    <property type="match status" value="4"/>
</dbReference>
<dbReference type="InterPro" id="IPR003813">
    <property type="entry name" value="MvhD/FlpD"/>
</dbReference>
<keyword evidence="6" id="KW-0560">Oxidoreductase</keyword>
<evidence type="ECO:0000256" key="1">
    <source>
        <dbReference type="ARBA" id="ARBA00001974"/>
    </source>
</evidence>
<keyword evidence="4" id="KW-0479">Metal-binding</keyword>
<dbReference type="SUPFAM" id="SSF51971">
    <property type="entry name" value="Nucleotide-binding domain"/>
    <property type="match status" value="1"/>
</dbReference>
<dbReference type="GO" id="GO:0046872">
    <property type="term" value="F:metal ion binding"/>
    <property type="evidence" value="ECO:0007669"/>
    <property type="project" value="UniProtKB-KW"/>
</dbReference>
<evidence type="ECO:0000256" key="8">
    <source>
        <dbReference type="ARBA" id="ARBA00023014"/>
    </source>
</evidence>
<dbReference type="Proteomes" id="UP000183994">
    <property type="component" value="Unassembled WGS sequence"/>
</dbReference>
<keyword evidence="11" id="KW-1185">Reference proteome</keyword>
<dbReference type="InterPro" id="IPR039650">
    <property type="entry name" value="HdrA-like"/>
</dbReference>
<dbReference type="Gene3D" id="3.40.50.720">
    <property type="entry name" value="NAD(P)-binding Rossmann-like Domain"/>
    <property type="match status" value="2"/>
</dbReference>
<dbReference type="InterPro" id="IPR017896">
    <property type="entry name" value="4Fe4S_Fe-S-bd"/>
</dbReference>
<dbReference type="EMBL" id="FQZU01000026">
    <property type="protein sequence ID" value="SHK52945.1"/>
    <property type="molecule type" value="Genomic_DNA"/>
</dbReference>
<dbReference type="PANTHER" id="PTHR43498:SF1">
    <property type="entry name" value="COB--COM HETERODISULFIDE REDUCTASE IRON-SULFUR SUBUNIT A"/>
    <property type="match status" value="1"/>
</dbReference>
<dbReference type="RefSeq" id="WP_073477665.1">
    <property type="nucleotide sequence ID" value="NZ_FQZU01000026.1"/>
</dbReference>
<dbReference type="Pfam" id="PF12831">
    <property type="entry name" value="FAD_oxidored"/>
    <property type="match status" value="1"/>
</dbReference>
<dbReference type="Pfam" id="PF00037">
    <property type="entry name" value="Fer4"/>
    <property type="match status" value="1"/>
</dbReference>